<keyword evidence="2 3" id="KW-0371">Homeobox</keyword>
<dbReference type="PANTHER" id="PTHR47713:SF2">
    <property type="entry name" value="HOMEODOMAIN-LIKE SUPERFAMILY PROTEIN"/>
    <property type="match status" value="1"/>
</dbReference>
<feature type="compositionally biased region" description="Polar residues" evidence="4">
    <location>
        <begin position="467"/>
        <end position="477"/>
    </location>
</feature>
<protein>
    <recommendedName>
        <fullName evidence="5">Homeobox domain-containing protein</fullName>
    </recommendedName>
</protein>
<evidence type="ECO:0000313" key="6">
    <source>
        <dbReference type="EnsemblPlants" id="AUR62006532-RA:cds"/>
    </source>
</evidence>
<dbReference type="GO" id="GO:0005634">
    <property type="term" value="C:nucleus"/>
    <property type="evidence" value="ECO:0007669"/>
    <property type="project" value="UniProtKB-SubCell"/>
</dbReference>
<name>A0A803L3U3_CHEQI</name>
<keyword evidence="2 3" id="KW-0238">DNA-binding</keyword>
<feature type="DNA-binding region" description="Homeobox" evidence="2">
    <location>
        <begin position="21"/>
        <end position="80"/>
    </location>
</feature>
<feature type="region of interest" description="Disordered" evidence="4">
    <location>
        <begin position="291"/>
        <end position="321"/>
    </location>
</feature>
<organism evidence="6 7">
    <name type="scientific">Chenopodium quinoa</name>
    <name type="common">Quinoa</name>
    <dbReference type="NCBI Taxonomy" id="63459"/>
    <lineage>
        <taxon>Eukaryota</taxon>
        <taxon>Viridiplantae</taxon>
        <taxon>Streptophyta</taxon>
        <taxon>Embryophyta</taxon>
        <taxon>Tracheophyta</taxon>
        <taxon>Spermatophyta</taxon>
        <taxon>Magnoliopsida</taxon>
        <taxon>eudicotyledons</taxon>
        <taxon>Gunneridae</taxon>
        <taxon>Pentapetalae</taxon>
        <taxon>Caryophyllales</taxon>
        <taxon>Chenopodiaceae</taxon>
        <taxon>Chenopodioideae</taxon>
        <taxon>Atripliceae</taxon>
        <taxon>Chenopodium</taxon>
    </lineage>
</organism>
<dbReference type="EnsemblPlants" id="AUR62006532-RA">
    <property type="protein sequence ID" value="AUR62006532-RA:cds"/>
    <property type="gene ID" value="AUR62006532"/>
</dbReference>
<proteinExistence type="predicted"/>
<evidence type="ECO:0000256" key="2">
    <source>
        <dbReference type="PROSITE-ProRule" id="PRU00108"/>
    </source>
</evidence>
<evidence type="ECO:0000256" key="1">
    <source>
        <dbReference type="ARBA" id="ARBA00004123"/>
    </source>
</evidence>
<feature type="region of interest" description="Disordered" evidence="4">
    <location>
        <begin position="224"/>
        <end position="251"/>
    </location>
</feature>
<feature type="compositionally biased region" description="Polar residues" evidence="4">
    <location>
        <begin position="305"/>
        <end position="317"/>
    </location>
</feature>
<dbReference type="SMART" id="SM00389">
    <property type="entry name" value="HOX"/>
    <property type="match status" value="1"/>
</dbReference>
<comment type="subcellular location">
    <subcellularLocation>
        <location evidence="1 2 3">Nucleus</location>
    </subcellularLocation>
</comment>
<reference evidence="6" key="2">
    <citation type="submission" date="2021-03" db="UniProtKB">
        <authorList>
            <consortium name="EnsemblPlants"/>
        </authorList>
    </citation>
    <scope>IDENTIFICATION</scope>
</reference>
<feature type="compositionally biased region" description="Polar residues" evidence="4">
    <location>
        <begin position="1"/>
        <end position="10"/>
    </location>
</feature>
<evidence type="ECO:0000313" key="7">
    <source>
        <dbReference type="Proteomes" id="UP000596660"/>
    </source>
</evidence>
<feature type="region of interest" description="Disordered" evidence="4">
    <location>
        <begin position="463"/>
        <end position="502"/>
    </location>
</feature>
<dbReference type="PANTHER" id="PTHR47713">
    <property type="entry name" value="HOMEODOMAIN-LIKE SUPERFAMILY PROTEIN"/>
    <property type="match status" value="1"/>
</dbReference>
<keyword evidence="2 3" id="KW-0539">Nucleus</keyword>
<evidence type="ECO:0000256" key="4">
    <source>
        <dbReference type="SAM" id="MobiDB-lite"/>
    </source>
</evidence>
<dbReference type="PROSITE" id="PS50071">
    <property type="entry name" value="HOMEOBOX_2"/>
    <property type="match status" value="1"/>
</dbReference>
<feature type="compositionally biased region" description="Basic and acidic residues" evidence="4">
    <location>
        <begin position="402"/>
        <end position="425"/>
    </location>
</feature>
<dbReference type="CDD" id="cd00086">
    <property type="entry name" value="homeodomain"/>
    <property type="match status" value="1"/>
</dbReference>
<dbReference type="AlphaFoldDB" id="A0A803L3U3"/>
<dbReference type="Proteomes" id="UP000596660">
    <property type="component" value="Unplaced"/>
</dbReference>
<reference evidence="6" key="1">
    <citation type="journal article" date="2017" name="Nature">
        <title>The genome of Chenopodium quinoa.</title>
        <authorList>
            <person name="Jarvis D.E."/>
            <person name="Ho Y.S."/>
            <person name="Lightfoot D.J."/>
            <person name="Schmoeckel S.M."/>
            <person name="Li B."/>
            <person name="Borm T.J.A."/>
            <person name="Ohyanagi H."/>
            <person name="Mineta K."/>
            <person name="Michell C.T."/>
            <person name="Saber N."/>
            <person name="Kharbatia N.M."/>
            <person name="Rupper R.R."/>
            <person name="Sharp A.R."/>
            <person name="Dally N."/>
            <person name="Boughton B.A."/>
            <person name="Woo Y.H."/>
            <person name="Gao G."/>
            <person name="Schijlen E.G.W.M."/>
            <person name="Guo X."/>
            <person name="Momin A.A."/>
            <person name="Negrao S."/>
            <person name="Al-Babili S."/>
            <person name="Gehring C."/>
            <person name="Roessner U."/>
            <person name="Jung C."/>
            <person name="Murphy K."/>
            <person name="Arold S.T."/>
            <person name="Gojobori T."/>
            <person name="van der Linden C.G."/>
            <person name="van Loo E.N."/>
            <person name="Jellen E.N."/>
            <person name="Maughan P.J."/>
            <person name="Tester M."/>
        </authorList>
    </citation>
    <scope>NUCLEOTIDE SEQUENCE [LARGE SCALE GENOMIC DNA]</scope>
    <source>
        <strain evidence="6">cv. PI 614886</strain>
    </source>
</reference>
<dbReference type="Pfam" id="PF00046">
    <property type="entry name" value="Homeodomain"/>
    <property type="match status" value="1"/>
</dbReference>
<evidence type="ECO:0000259" key="5">
    <source>
        <dbReference type="PROSITE" id="PS50071"/>
    </source>
</evidence>
<dbReference type="InterPro" id="IPR009057">
    <property type="entry name" value="Homeodomain-like_sf"/>
</dbReference>
<feature type="region of interest" description="Disordered" evidence="4">
    <location>
        <begin position="81"/>
        <end position="112"/>
    </location>
</feature>
<feature type="domain" description="Homeobox" evidence="5">
    <location>
        <begin position="19"/>
        <end position="79"/>
    </location>
</feature>
<keyword evidence="7" id="KW-1185">Reference proteome</keyword>
<dbReference type="Gene3D" id="1.10.10.60">
    <property type="entry name" value="Homeodomain-like"/>
    <property type="match status" value="1"/>
</dbReference>
<dbReference type="InterPro" id="IPR001356">
    <property type="entry name" value="HD"/>
</dbReference>
<accession>A0A803L3U3</accession>
<dbReference type="Gramene" id="AUR62006532-RA">
    <property type="protein sequence ID" value="AUR62006532-RA:cds"/>
    <property type="gene ID" value="AUR62006532"/>
</dbReference>
<feature type="region of interest" description="Disordered" evidence="4">
    <location>
        <begin position="390"/>
        <end position="425"/>
    </location>
</feature>
<dbReference type="OMA" id="TEYRAPN"/>
<sequence>MFNVSDSSEVQCEENKALPEKNKRRRFKTPYQLQALEDFYNEHKYPTESMKAELAENIGLTEKQISGWFCHRRLKDKRIINGELNPPGRQELSSGVIQDRGSGLKQDSCSSTKQGDYRLADLREVESRRFGNSDFPAAEINYEQRVLDDGIEMDDTSSESNSALQGSFYPHKRSSLEVEATEYRAPNGFIAQNKRRVGPSGYLKIKGQTENAAVTAVKRQLGRQYQEDGPPLGIEFDPLPPGAFESPSKNANSDAYGVSVPVGSSSFDIGAIHKRPSLSTIRNQDKFVAPADYRSLHKTDPDSFSYRQPKQKSTYPNQGRVFPAHKSSCVASYSARESSDYDGSMNNSILRKHGPSGMGSDSYGGKFTSEPEEPWWNDYDNGNSVAVRSRERLDSRSAAPIRNKDPIDKEDRVPPSRIMKDEEFYAERRPIVNHHDSIRSKMSPNELRAVKRGREELLQEGYVAMRPSSQEPPQWSRQIREPIEMPSSFSEDETAETSSSMD</sequence>
<feature type="region of interest" description="Disordered" evidence="4">
    <location>
        <begin position="1"/>
        <end position="25"/>
    </location>
</feature>
<dbReference type="SUPFAM" id="SSF46689">
    <property type="entry name" value="Homeodomain-like"/>
    <property type="match status" value="1"/>
</dbReference>
<evidence type="ECO:0000256" key="3">
    <source>
        <dbReference type="RuleBase" id="RU000682"/>
    </source>
</evidence>
<dbReference type="GO" id="GO:0003677">
    <property type="term" value="F:DNA binding"/>
    <property type="evidence" value="ECO:0007669"/>
    <property type="project" value="UniProtKB-UniRule"/>
</dbReference>